<dbReference type="Pfam" id="PF00481">
    <property type="entry name" value="PP2C"/>
    <property type="match status" value="1"/>
</dbReference>
<sequence length="256" mass="28179">MEIFNRFLRPDKIPKRQDIQFSYLSHQGLVRSSNEDSGLLLPDLGTWAIADGMGGHNCGEVASAIALTVMHHSIVAGNSLTTAIQTAHRTIQEQAQNDINKKGMGTTIVAVQMIADGYQIAWVGDSRAYLWRSGLKQLTKDHSYLQTILDQGLIDEETAKTHPYKNVITQALGSFEMESLQIGVIEEKWFKNDILLLCSDGLSREITDSKIEAILAGDKKLEEKAELLLTEVLANGGNDNVTLILLTCNGVIQEVT</sequence>
<evidence type="ECO:0000313" key="2">
    <source>
        <dbReference type="EMBL" id="CAA9889664.1"/>
    </source>
</evidence>
<dbReference type="SMART" id="SM00331">
    <property type="entry name" value="PP2C_SIG"/>
    <property type="match status" value="1"/>
</dbReference>
<dbReference type="RefSeq" id="WP_174624651.1">
    <property type="nucleotide sequence ID" value="NZ_CADCXN010000024.1"/>
</dbReference>
<dbReference type="AlphaFoldDB" id="A0A8S0W936"/>
<dbReference type="SUPFAM" id="SSF81606">
    <property type="entry name" value="PP2C-like"/>
    <property type="match status" value="1"/>
</dbReference>
<dbReference type="Proteomes" id="UP000494216">
    <property type="component" value="Unassembled WGS sequence"/>
</dbReference>
<gene>
    <name evidence="2" type="ORF">METHB2_120023</name>
</gene>
<keyword evidence="3" id="KW-1185">Reference proteome</keyword>
<dbReference type="InterPro" id="IPR015655">
    <property type="entry name" value="PP2C"/>
</dbReference>
<dbReference type="Gene3D" id="3.60.40.10">
    <property type="entry name" value="PPM-type phosphatase domain"/>
    <property type="match status" value="1"/>
</dbReference>
<protein>
    <submittedName>
        <fullName evidence="2">Serine/threonine-protein phosphatase</fullName>
    </submittedName>
</protein>
<dbReference type="EMBL" id="CADCXN010000024">
    <property type="protein sequence ID" value="CAA9889664.1"/>
    <property type="molecule type" value="Genomic_DNA"/>
</dbReference>
<dbReference type="InterPro" id="IPR001932">
    <property type="entry name" value="PPM-type_phosphatase-like_dom"/>
</dbReference>
<dbReference type="InterPro" id="IPR036457">
    <property type="entry name" value="PPM-type-like_dom_sf"/>
</dbReference>
<dbReference type="PANTHER" id="PTHR13832:SF827">
    <property type="entry name" value="PROTEIN PHOSPHATASE 1L"/>
    <property type="match status" value="1"/>
</dbReference>
<organism evidence="2 3">
    <name type="scientific">Candidatus Methylobacter favarea</name>
    <dbReference type="NCBI Taxonomy" id="2707345"/>
    <lineage>
        <taxon>Bacteria</taxon>
        <taxon>Pseudomonadati</taxon>
        <taxon>Pseudomonadota</taxon>
        <taxon>Gammaproteobacteria</taxon>
        <taxon>Methylococcales</taxon>
        <taxon>Methylococcaceae</taxon>
        <taxon>Methylobacter</taxon>
    </lineage>
</organism>
<dbReference type="GO" id="GO:0004722">
    <property type="term" value="F:protein serine/threonine phosphatase activity"/>
    <property type="evidence" value="ECO:0007669"/>
    <property type="project" value="InterPro"/>
</dbReference>
<feature type="domain" description="PPM-type phosphatase" evidence="1">
    <location>
        <begin position="20"/>
        <end position="248"/>
    </location>
</feature>
<dbReference type="PANTHER" id="PTHR13832">
    <property type="entry name" value="PROTEIN PHOSPHATASE 2C"/>
    <property type="match status" value="1"/>
</dbReference>
<dbReference type="PROSITE" id="PS51746">
    <property type="entry name" value="PPM_2"/>
    <property type="match status" value="1"/>
</dbReference>
<dbReference type="CDD" id="cd00143">
    <property type="entry name" value="PP2Cc"/>
    <property type="match status" value="1"/>
</dbReference>
<comment type="caution">
    <text evidence="2">The sequence shown here is derived from an EMBL/GenBank/DDBJ whole genome shotgun (WGS) entry which is preliminary data.</text>
</comment>
<accession>A0A8S0W936</accession>
<evidence type="ECO:0000313" key="3">
    <source>
        <dbReference type="Proteomes" id="UP000494216"/>
    </source>
</evidence>
<evidence type="ECO:0000259" key="1">
    <source>
        <dbReference type="PROSITE" id="PS51746"/>
    </source>
</evidence>
<reference evidence="2 3" key="1">
    <citation type="submission" date="2020-02" db="EMBL/GenBank/DDBJ databases">
        <authorList>
            <person name="Hogendoorn C."/>
        </authorList>
    </citation>
    <scope>NUCLEOTIDE SEQUENCE [LARGE SCALE GENOMIC DNA]</scope>
    <source>
        <strain evidence="2">METHB21</strain>
    </source>
</reference>
<name>A0A8S0W936_9GAMM</name>
<proteinExistence type="predicted"/>
<dbReference type="SMART" id="SM00332">
    <property type="entry name" value="PP2Cc"/>
    <property type="match status" value="1"/>
</dbReference>